<keyword evidence="4" id="KW-1185">Reference proteome</keyword>
<dbReference type="InterPro" id="IPR036420">
    <property type="entry name" value="BRCT_dom_sf"/>
</dbReference>
<dbReference type="InterPro" id="IPR001357">
    <property type="entry name" value="BRCT_dom"/>
</dbReference>
<dbReference type="Proteomes" id="UP000002038">
    <property type="component" value="Unassembled WGS sequence"/>
</dbReference>
<dbReference type="SUPFAM" id="SSF142921">
    <property type="entry name" value="WGR domain-like"/>
    <property type="match status" value="1"/>
</dbReference>
<name>A0A179U937_BLAGS</name>
<proteinExistence type="predicted"/>
<dbReference type="AlphaFoldDB" id="A0A179U937"/>
<dbReference type="Pfam" id="PF00533">
    <property type="entry name" value="BRCT"/>
    <property type="match status" value="1"/>
</dbReference>
<dbReference type="OrthoDB" id="342264at2759"/>
<feature type="domain" description="WGR" evidence="2">
    <location>
        <begin position="140"/>
        <end position="240"/>
    </location>
</feature>
<dbReference type="RefSeq" id="XP_002628013.1">
    <property type="nucleotide sequence ID" value="XM_002627967.1"/>
</dbReference>
<dbReference type="EMBL" id="GG657449">
    <property type="protein sequence ID" value="OAT04350.1"/>
    <property type="molecule type" value="Genomic_DNA"/>
</dbReference>
<dbReference type="PROSITE" id="PS50172">
    <property type="entry name" value="BRCT"/>
    <property type="match status" value="1"/>
</dbReference>
<evidence type="ECO:0000259" key="1">
    <source>
        <dbReference type="PROSITE" id="PS50172"/>
    </source>
</evidence>
<dbReference type="KEGG" id="bgh:BDBG_00921"/>
<evidence type="ECO:0000313" key="3">
    <source>
        <dbReference type="EMBL" id="OAT04350.1"/>
    </source>
</evidence>
<dbReference type="InterPro" id="IPR036930">
    <property type="entry name" value="WGR_dom_sf"/>
</dbReference>
<dbReference type="PROSITE" id="PS51977">
    <property type="entry name" value="WGR"/>
    <property type="match status" value="1"/>
</dbReference>
<dbReference type="GeneID" id="8510402"/>
<accession>A0A179U937</accession>
<protein>
    <submittedName>
        <fullName evidence="3">BRCT domain-containing protein</fullName>
    </submittedName>
</protein>
<dbReference type="VEuPathDB" id="FungiDB:BDBG_00921"/>
<reference evidence="4" key="1">
    <citation type="journal article" date="2015" name="PLoS Genet.">
        <title>The dynamic genome and transcriptome of the human fungal pathogen Blastomyces and close relative Emmonsia.</title>
        <authorList>
            <person name="Munoz J.F."/>
            <person name="Gauthier G.M."/>
            <person name="Desjardins C.A."/>
            <person name="Gallo J.E."/>
            <person name="Holder J."/>
            <person name="Sullivan T.D."/>
            <person name="Marty A.J."/>
            <person name="Carmen J.C."/>
            <person name="Chen Z."/>
            <person name="Ding L."/>
            <person name="Gujja S."/>
            <person name="Magrini V."/>
            <person name="Misas E."/>
            <person name="Mitreva M."/>
            <person name="Priest M."/>
            <person name="Saif S."/>
            <person name="Whiston E.A."/>
            <person name="Young S."/>
            <person name="Zeng Q."/>
            <person name="Goldman W.E."/>
            <person name="Mardis E.R."/>
            <person name="Taylor J.W."/>
            <person name="McEwen J.G."/>
            <person name="Clay O.K."/>
            <person name="Klein B.S."/>
            <person name="Cuomo C.A."/>
        </authorList>
    </citation>
    <scope>NUCLEOTIDE SEQUENCE [LARGE SCALE GENOMIC DNA]</scope>
    <source>
        <strain evidence="4">SLH14081</strain>
    </source>
</reference>
<dbReference type="Gene3D" id="3.40.50.10190">
    <property type="entry name" value="BRCT domain"/>
    <property type="match status" value="1"/>
</dbReference>
<dbReference type="STRING" id="559298.A0A179U937"/>
<dbReference type="SMART" id="SM00292">
    <property type="entry name" value="BRCT"/>
    <property type="match status" value="1"/>
</dbReference>
<dbReference type="SUPFAM" id="SSF52113">
    <property type="entry name" value="BRCT domain"/>
    <property type="match status" value="1"/>
</dbReference>
<organism evidence="3 4">
    <name type="scientific">Blastomyces gilchristii (strain SLH14081)</name>
    <name type="common">Blastomyces dermatitidis</name>
    <dbReference type="NCBI Taxonomy" id="559298"/>
    <lineage>
        <taxon>Eukaryota</taxon>
        <taxon>Fungi</taxon>
        <taxon>Dikarya</taxon>
        <taxon>Ascomycota</taxon>
        <taxon>Pezizomycotina</taxon>
        <taxon>Eurotiomycetes</taxon>
        <taxon>Eurotiomycetidae</taxon>
        <taxon>Onygenales</taxon>
        <taxon>Ajellomycetaceae</taxon>
        <taxon>Blastomyces</taxon>
    </lineage>
</organism>
<feature type="domain" description="BRCT" evidence="1">
    <location>
        <begin position="1"/>
        <end position="94"/>
    </location>
</feature>
<sequence length="287" mass="33006">MGKTFRKQHISLAGDFGPISEKIKQWVEANGGDFSKHPEKGATTHLITTKDAFRKRDATVQQARKIKGLKIVKLEWLEDSLLSKTRRPKRENEYLWYQTRGTCKRDTGKRKNASKNIDGVGSNCLKKQRRNHGPGNEVDDHHIFTDSEGFCYLVTLVRPLEDVRFKEKHTLQLYESDSSPHAYVALVKYTRVGRAGSAFLAPTGSTWEFAFGAFTKFFKAKCGKRWEERMDDTERLPRKDGEGCVLPPSENWLRFEPQTGIPAGTADRVVPLLRQSKDRRRKWNHEN</sequence>
<dbReference type="InterPro" id="IPR008893">
    <property type="entry name" value="WGR_domain"/>
</dbReference>
<gene>
    <name evidence="3" type="ORF">BDBG_00921</name>
</gene>
<evidence type="ECO:0000313" key="4">
    <source>
        <dbReference type="Proteomes" id="UP000002038"/>
    </source>
</evidence>
<evidence type="ECO:0000259" key="2">
    <source>
        <dbReference type="PROSITE" id="PS51977"/>
    </source>
</evidence>